<dbReference type="AlphaFoldDB" id="A0AAW1KQ28"/>
<comment type="caution">
    <text evidence="1">The sequence shown here is derived from an EMBL/GenBank/DDBJ whole genome shotgun (WGS) entry which is preliminary data.</text>
</comment>
<sequence length="248" mass="27921">MHLYPSKPQVTEMLQCARQCSRRNGTYLTFGEFCLFAREMQNGKLRKTSQKPKRCSSKCEVFLGGSCNPTTWRTDTAIPELQKHGITYYNPQVSMWAPELVAEEHDAKQSASVLLYVIDSQTRSVGGMIEVALKNTMRNSQHRFCFATGRCVVLVAYPYKCGQTIMGEFITKQECVDLVDGQTTLLALVKSRGIKVHGNLGSAIQTTADFLKSSSLNNGMTAEELITYKLRKLRQAFDLHDTKGTDRW</sequence>
<organism evidence="1 2">
    <name type="scientific">Popillia japonica</name>
    <name type="common">Japanese beetle</name>
    <dbReference type="NCBI Taxonomy" id="7064"/>
    <lineage>
        <taxon>Eukaryota</taxon>
        <taxon>Metazoa</taxon>
        <taxon>Ecdysozoa</taxon>
        <taxon>Arthropoda</taxon>
        <taxon>Hexapoda</taxon>
        <taxon>Insecta</taxon>
        <taxon>Pterygota</taxon>
        <taxon>Neoptera</taxon>
        <taxon>Endopterygota</taxon>
        <taxon>Coleoptera</taxon>
        <taxon>Polyphaga</taxon>
        <taxon>Scarabaeiformia</taxon>
        <taxon>Scarabaeidae</taxon>
        <taxon>Rutelinae</taxon>
        <taxon>Popillia</taxon>
    </lineage>
</organism>
<dbReference type="EMBL" id="JASPKY010000187">
    <property type="protein sequence ID" value="KAK9722526.1"/>
    <property type="molecule type" value="Genomic_DNA"/>
</dbReference>
<dbReference type="Pfam" id="PF15891">
    <property type="entry name" value="Nuc_deoxyri_tr2"/>
    <property type="match status" value="1"/>
</dbReference>
<dbReference type="Gene3D" id="3.40.50.450">
    <property type="match status" value="1"/>
</dbReference>
<dbReference type="GO" id="GO:0005886">
    <property type="term" value="C:plasma membrane"/>
    <property type="evidence" value="ECO:0007669"/>
    <property type="project" value="TreeGrafter"/>
</dbReference>
<dbReference type="PANTHER" id="PTHR36300:SF1">
    <property type="entry name" value="RAW, ISOFORM A"/>
    <property type="match status" value="1"/>
</dbReference>
<accession>A0AAW1KQ28</accession>
<reference evidence="1 2" key="1">
    <citation type="journal article" date="2024" name="BMC Genomics">
        <title>De novo assembly and annotation of Popillia japonica's genome with initial clues to its potential as an invasive pest.</title>
        <authorList>
            <person name="Cucini C."/>
            <person name="Boschi S."/>
            <person name="Funari R."/>
            <person name="Cardaioli E."/>
            <person name="Iannotti N."/>
            <person name="Marturano G."/>
            <person name="Paoli F."/>
            <person name="Bruttini M."/>
            <person name="Carapelli A."/>
            <person name="Frati F."/>
            <person name="Nardi F."/>
        </authorList>
    </citation>
    <scope>NUCLEOTIDE SEQUENCE [LARGE SCALE GENOMIC DNA]</scope>
    <source>
        <strain evidence="1">DMR45628</strain>
    </source>
</reference>
<protein>
    <submittedName>
        <fullName evidence="1">Nucleoside 2-deoxyribosyltransferase like</fullName>
    </submittedName>
</protein>
<keyword evidence="2" id="KW-1185">Reference proteome</keyword>
<name>A0AAW1KQ28_POPJA</name>
<evidence type="ECO:0000313" key="2">
    <source>
        <dbReference type="Proteomes" id="UP001458880"/>
    </source>
</evidence>
<dbReference type="InterPro" id="IPR039470">
    <property type="entry name" value="Nuc_deoxyri_tr2"/>
</dbReference>
<proteinExistence type="predicted"/>
<dbReference type="PANTHER" id="PTHR36300">
    <property type="entry name" value="RAW, ISOFORM A"/>
    <property type="match status" value="1"/>
</dbReference>
<evidence type="ECO:0000313" key="1">
    <source>
        <dbReference type="EMBL" id="KAK9722526.1"/>
    </source>
</evidence>
<gene>
    <name evidence="1" type="ORF">QE152_g19643</name>
</gene>
<dbReference type="Proteomes" id="UP001458880">
    <property type="component" value="Unassembled WGS sequence"/>
</dbReference>